<evidence type="ECO:0000256" key="1">
    <source>
        <dbReference type="SAM" id="Phobius"/>
    </source>
</evidence>
<reference evidence="3" key="1">
    <citation type="journal article" date="2020" name="Plant J.">
        <title>Transposons played a major role in the diversification between the closely related almond and peach genomes: results from the almond genome sequence.</title>
        <authorList>
            <person name="Alioto T."/>
            <person name="Alexiou K.G."/>
            <person name="Bardil A."/>
            <person name="Barteri F."/>
            <person name="Castanera R."/>
            <person name="Cruz F."/>
            <person name="Dhingra A."/>
            <person name="Duval H."/>
            <person name="Fernandez I Marti A."/>
            <person name="Frias L."/>
            <person name="Galan B."/>
            <person name="Garcia J.L."/>
            <person name="Howad W."/>
            <person name="Gomez-Garrido J."/>
            <person name="Gut M."/>
            <person name="Julca I."/>
            <person name="Morata J."/>
            <person name="Puigdomenech P."/>
            <person name="Ribeca P."/>
            <person name="Rubio Cabetas M.J."/>
            <person name="Vlasova A."/>
            <person name="Wirthensohn M."/>
            <person name="Garcia-Mas J."/>
            <person name="Gabaldon T."/>
            <person name="Casacuberta J.M."/>
            <person name="Arus P."/>
        </authorList>
    </citation>
    <scope>NUCLEOTIDE SEQUENCE [LARGE SCALE GENOMIC DNA]</scope>
    <source>
        <strain evidence="3">cv. Texas</strain>
    </source>
</reference>
<dbReference type="Proteomes" id="UP000327085">
    <property type="component" value="Chromosome 7"/>
</dbReference>
<accession>A0A5E4E4D8</accession>
<organism evidence="2 3">
    <name type="scientific">Prunus dulcis</name>
    <name type="common">Almond</name>
    <name type="synonym">Amygdalus dulcis</name>
    <dbReference type="NCBI Taxonomy" id="3755"/>
    <lineage>
        <taxon>Eukaryota</taxon>
        <taxon>Viridiplantae</taxon>
        <taxon>Streptophyta</taxon>
        <taxon>Embryophyta</taxon>
        <taxon>Tracheophyta</taxon>
        <taxon>Spermatophyta</taxon>
        <taxon>Magnoliopsida</taxon>
        <taxon>eudicotyledons</taxon>
        <taxon>Gunneridae</taxon>
        <taxon>Pentapetalae</taxon>
        <taxon>rosids</taxon>
        <taxon>fabids</taxon>
        <taxon>Rosales</taxon>
        <taxon>Rosaceae</taxon>
        <taxon>Amygdaloideae</taxon>
        <taxon>Amygdaleae</taxon>
        <taxon>Prunus</taxon>
    </lineage>
</organism>
<protein>
    <submittedName>
        <fullName evidence="2">Uncharacterized protein</fullName>
    </submittedName>
</protein>
<keyword evidence="1" id="KW-0472">Membrane</keyword>
<feature type="non-terminal residue" evidence="2">
    <location>
        <position position="1"/>
    </location>
</feature>
<dbReference type="InParanoid" id="A0A5E4E4D8"/>
<evidence type="ECO:0000313" key="3">
    <source>
        <dbReference type="Proteomes" id="UP000327085"/>
    </source>
</evidence>
<keyword evidence="1" id="KW-1133">Transmembrane helix</keyword>
<keyword evidence="1" id="KW-0812">Transmembrane</keyword>
<name>A0A5E4E4D8_PRUDU</name>
<dbReference type="EMBL" id="CABIKO010000002">
    <property type="protein sequence ID" value="VVA10643.1"/>
    <property type="molecule type" value="Genomic_DNA"/>
</dbReference>
<sequence>SECACKNLNLEEGMLVKDGLLEMLLEDGKFGYQLQDGGNSVRLRGTEFTMWFISCGCALLVSLLLVAVMFQLKAASSSLSLRMLYKVMMDVAFENIKLCNLIVLD</sequence>
<gene>
    <name evidence="2" type="ORF">ALMOND_2B036001</name>
</gene>
<proteinExistence type="predicted"/>
<dbReference type="Gramene" id="VVA10643">
    <property type="protein sequence ID" value="VVA10643"/>
    <property type="gene ID" value="Prudul26B036001"/>
</dbReference>
<feature type="transmembrane region" description="Helical" evidence="1">
    <location>
        <begin position="48"/>
        <end position="72"/>
    </location>
</feature>
<feature type="non-terminal residue" evidence="2">
    <location>
        <position position="105"/>
    </location>
</feature>
<evidence type="ECO:0000313" key="2">
    <source>
        <dbReference type="EMBL" id="VVA10643.1"/>
    </source>
</evidence>
<dbReference type="AlphaFoldDB" id="A0A5E4E4D8"/>